<dbReference type="Gene3D" id="3.40.190.10">
    <property type="entry name" value="Periplasmic binding protein-like II"/>
    <property type="match status" value="2"/>
</dbReference>
<dbReference type="InterPro" id="IPR005119">
    <property type="entry name" value="LysR_subst-bd"/>
</dbReference>
<dbReference type="InterPro" id="IPR050389">
    <property type="entry name" value="LysR-type_TF"/>
</dbReference>
<dbReference type="AlphaFoldDB" id="A0A6M4ITE8"/>
<gene>
    <name evidence="6" type="ORF">HKW67_15155</name>
</gene>
<feature type="domain" description="HTH lysR-type" evidence="5">
    <location>
        <begin position="4"/>
        <end position="61"/>
    </location>
</feature>
<sequence>MTAPDFNLLLTLDALLTERSVARAADRLGLSPSAMSRALARLRAVTGDPLLVRAGQRLVPTPRALELRDQVRHLVDEVGAVLRPAEAVTPARLARTFTLRTSEGFVENFGAALLRRVHRDAPHVRLRFLPKANKDSAPLRDGTVDLETGVVEANTSPELRAQALIRDRYVGVVRKGHPLSKGKITPHRYATGQHISVFRGGLDDDPIDEALTALEVKREVVVAIIGGFSSALAVARASDLIVTVPERHSGTLRTGMHTFPLPFATKPFTISLLWHPRLDADPAHRWLRGCVKEACEAR</sequence>
<dbReference type="GO" id="GO:0003677">
    <property type="term" value="F:DNA binding"/>
    <property type="evidence" value="ECO:0007669"/>
    <property type="project" value="UniProtKB-KW"/>
</dbReference>
<dbReference type="PANTHER" id="PTHR30118:SF15">
    <property type="entry name" value="TRANSCRIPTIONAL REGULATORY PROTEIN"/>
    <property type="match status" value="1"/>
</dbReference>
<dbReference type="EMBL" id="CP053085">
    <property type="protein sequence ID" value="QJR36756.1"/>
    <property type="molecule type" value="Genomic_DNA"/>
</dbReference>
<reference evidence="6 7" key="1">
    <citation type="submission" date="2020-05" db="EMBL/GenBank/DDBJ databases">
        <title>Complete genome sequence of Gemmatimonas greenlandica TET16.</title>
        <authorList>
            <person name="Zeng Y."/>
        </authorList>
    </citation>
    <scope>NUCLEOTIDE SEQUENCE [LARGE SCALE GENOMIC DNA]</scope>
    <source>
        <strain evidence="6 7">TET16</strain>
    </source>
</reference>
<dbReference type="SUPFAM" id="SSF53850">
    <property type="entry name" value="Periplasmic binding protein-like II"/>
    <property type="match status" value="1"/>
</dbReference>
<dbReference type="InterPro" id="IPR036388">
    <property type="entry name" value="WH-like_DNA-bd_sf"/>
</dbReference>
<keyword evidence="2" id="KW-0805">Transcription regulation</keyword>
<keyword evidence="4" id="KW-0804">Transcription</keyword>
<evidence type="ECO:0000256" key="1">
    <source>
        <dbReference type="ARBA" id="ARBA00009437"/>
    </source>
</evidence>
<protein>
    <submittedName>
        <fullName evidence="6">LysR family transcriptional regulator</fullName>
    </submittedName>
</protein>
<dbReference type="Gene3D" id="1.10.10.10">
    <property type="entry name" value="Winged helix-like DNA-binding domain superfamily/Winged helix DNA-binding domain"/>
    <property type="match status" value="1"/>
</dbReference>
<evidence type="ECO:0000256" key="3">
    <source>
        <dbReference type="ARBA" id="ARBA00023125"/>
    </source>
</evidence>
<evidence type="ECO:0000313" key="6">
    <source>
        <dbReference type="EMBL" id="QJR36756.1"/>
    </source>
</evidence>
<proteinExistence type="inferred from homology"/>
<dbReference type="Proteomes" id="UP000500938">
    <property type="component" value="Chromosome"/>
</dbReference>
<keyword evidence="7" id="KW-1185">Reference proteome</keyword>
<name>A0A6M4ITE8_9BACT</name>
<comment type="similarity">
    <text evidence="1">Belongs to the LysR transcriptional regulatory family.</text>
</comment>
<dbReference type="KEGG" id="ggr:HKW67_15155"/>
<accession>A0A6M4ITE8</accession>
<dbReference type="GO" id="GO:0003700">
    <property type="term" value="F:DNA-binding transcription factor activity"/>
    <property type="evidence" value="ECO:0007669"/>
    <property type="project" value="InterPro"/>
</dbReference>
<evidence type="ECO:0000256" key="2">
    <source>
        <dbReference type="ARBA" id="ARBA00023015"/>
    </source>
</evidence>
<evidence type="ECO:0000313" key="7">
    <source>
        <dbReference type="Proteomes" id="UP000500938"/>
    </source>
</evidence>
<dbReference type="PROSITE" id="PS50931">
    <property type="entry name" value="HTH_LYSR"/>
    <property type="match status" value="1"/>
</dbReference>
<evidence type="ECO:0000259" key="5">
    <source>
        <dbReference type="PROSITE" id="PS50931"/>
    </source>
</evidence>
<keyword evidence="3" id="KW-0238">DNA-binding</keyword>
<dbReference type="Pfam" id="PF00126">
    <property type="entry name" value="HTH_1"/>
    <property type="match status" value="1"/>
</dbReference>
<dbReference type="CDD" id="cd08460">
    <property type="entry name" value="PBP2_DntR_like_1"/>
    <property type="match status" value="1"/>
</dbReference>
<dbReference type="RefSeq" id="WP_171226189.1">
    <property type="nucleotide sequence ID" value="NZ_CP053085.1"/>
</dbReference>
<evidence type="ECO:0000256" key="4">
    <source>
        <dbReference type="ARBA" id="ARBA00023163"/>
    </source>
</evidence>
<dbReference type="PANTHER" id="PTHR30118">
    <property type="entry name" value="HTH-TYPE TRANSCRIPTIONAL REGULATOR LEUO-RELATED"/>
    <property type="match status" value="1"/>
</dbReference>
<organism evidence="6 7">
    <name type="scientific">Gemmatimonas groenlandica</name>
    <dbReference type="NCBI Taxonomy" id="2732249"/>
    <lineage>
        <taxon>Bacteria</taxon>
        <taxon>Pseudomonadati</taxon>
        <taxon>Gemmatimonadota</taxon>
        <taxon>Gemmatimonadia</taxon>
        <taxon>Gemmatimonadales</taxon>
        <taxon>Gemmatimonadaceae</taxon>
        <taxon>Gemmatimonas</taxon>
    </lineage>
</organism>
<dbReference type="InterPro" id="IPR036390">
    <property type="entry name" value="WH_DNA-bd_sf"/>
</dbReference>
<dbReference type="Pfam" id="PF03466">
    <property type="entry name" value="LysR_substrate"/>
    <property type="match status" value="1"/>
</dbReference>
<dbReference type="SUPFAM" id="SSF46785">
    <property type="entry name" value="Winged helix' DNA-binding domain"/>
    <property type="match status" value="1"/>
</dbReference>
<dbReference type="InterPro" id="IPR000847">
    <property type="entry name" value="LysR_HTH_N"/>
</dbReference>